<dbReference type="Pfam" id="PF15192">
    <property type="entry name" value="TMEM213"/>
    <property type="match status" value="1"/>
</dbReference>
<comment type="caution">
    <text evidence="3">The sequence shown here is derived from an EMBL/GenBank/DDBJ whole genome shotgun (WGS) entry which is preliminary data.</text>
</comment>
<evidence type="ECO:0000256" key="1">
    <source>
        <dbReference type="SAM" id="Phobius"/>
    </source>
</evidence>
<dbReference type="EMBL" id="BFAA01009327">
    <property type="protein sequence ID" value="GCB79243.1"/>
    <property type="molecule type" value="Genomic_DNA"/>
</dbReference>
<keyword evidence="2" id="KW-0732">Signal</keyword>
<dbReference type="AlphaFoldDB" id="A0A401Q1Q3"/>
<organism evidence="3 4">
    <name type="scientific">Scyliorhinus torazame</name>
    <name type="common">Cloudy catshark</name>
    <name type="synonym">Catulus torazame</name>
    <dbReference type="NCBI Taxonomy" id="75743"/>
    <lineage>
        <taxon>Eukaryota</taxon>
        <taxon>Metazoa</taxon>
        <taxon>Chordata</taxon>
        <taxon>Craniata</taxon>
        <taxon>Vertebrata</taxon>
        <taxon>Chondrichthyes</taxon>
        <taxon>Elasmobranchii</taxon>
        <taxon>Galeomorphii</taxon>
        <taxon>Galeoidea</taxon>
        <taxon>Carcharhiniformes</taxon>
        <taxon>Scyliorhinidae</taxon>
        <taxon>Scyliorhinus</taxon>
    </lineage>
</organism>
<reference evidence="3 4" key="1">
    <citation type="journal article" date="2018" name="Nat. Ecol. Evol.">
        <title>Shark genomes provide insights into elasmobranch evolution and the origin of vertebrates.</title>
        <authorList>
            <person name="Hara Y"/>
            <person name="Yamaguchi K"/>
            <person name="Onimaru K"/>
            <person name="Kadota M"/>
            <person name="Koyanagi M"/>
            <person name="Keeley SD"/>
            <person name="Tatsumi K"/>
            <person name="Tanaka K"/>
            <person name="Motone F"/>
            <person name="Kageyama Y"/>
            <person name="Nozu R"/>
            <person name="Adachi N"/>
            <person name="Nishimura O"/>
            <person name="Nakagawa R"/>
            <person name="Tanegashima C"/>
            <person name="Kiyatake I"/>
            <person name="Matsumoto R"/>
            <person name="Murakumo K"/>
            <person name="Nishida K"/>
            <person name="Terakita A"/>
            <person name="Kuratani S"/>
            <person name="Sato K"/>
            <person name="Hyodo S Kuraku.S."/>
        </authorList>
    </citation>
    <scope>NUCLEOTIDE SEQUENCE [LARGE SCALE GENOMIC DNA]</scope>
</reference>
<feature type="transmembrane region" description="Helical" evidence="1">
    <location>
        <begin position="77"/>
        <end position="98"/>
    </location>
</feature>
<accession>A0A401Q1Q3</accession>
<keyword evidence="1" id="KW-0472">Membrane</keyword>
<gene>
    <name evidence="3" type="ORF">scyTo_0015949</name>
</gene>
<proteinExistence type="predicted"/>
<evidence type="ECO:0000313" key="4">
    <source>
        <dbReference type="Proteomes" id="UP000288216"/>
    </source>
</evidence>
<dbReference type="OMA" id="ICAIAKT"/>
<feature type="chain" id="PRO_5019557334" evidence="2">
    <location>
        <begin position="27"/>
        <end position="115"/>
    </location>
</feature>
<feature type="signal peptide" evidence="2">
    <location>
        <begin position="1"/>
        <end position="26"/>
    </location>
</feature>
<evidence type="ECO:0000256" key="2">
    <source>
        <dbReference type="SAM" id="SignalP"/>
    </source>
</evidence>
<sequence length="115" mass="12647">MDLKSVSCCVPIAVCLVLVGVDWASATVEQVVTSLDSNFTLTESRKHSVDQCEQYLQNGQDICAIAKTCCQLGVDEYGWIAAAVGWSFWFLTIILICVNKVGKLRPEESEKYPAP</sequence>
<dbReference type="InterPro" id="IPR028121">
    <property type="entry name" value="TMEM213"/>
</dbReference>
<name>A0A401Q1Q3_SCYTO</name>
<keyword evidence="4" id="KW-1185">Reference proteome</keyword>
<protein>
    <submittedName>
        <fullName evidence="3">Uncharacterized protein</fullName>
    </submittedName>
</protein>
<keyword evidence="1" id="KW-1133">Transmembrane helix</keyword>
<dbReference type="Proteomes" id="UP000288216">
    <property type="component" value="Unassembled WGS sequence"/>
</dbReference>
<dbReference type="OrthoDB" id="9949160at2759"/>
<keyword evidence="1" id="KW-0812">Transmembrane</keyword>
<evidence type="ECO:0000313" key="3">
    <source>
        <dbReference type="EMBL" id="GCB79243.1"/>
    </source>
</evidence>
<dbReference type="PANTHER" id="PTHR36293:SF1">
    <property type="entry name" value="TRANSMEMBRANE PROTEIN 213"/>
    <property type="match status" value="1"/>
</dbReference>
<dbReference type="PANTHER" id="PTHR36293">
    <property type="entry name" value="TRANSMEMBRANE PROTEIN 213"/>
    <property type="match status" value="1"/>
</dbReference>